<feature type="region of interest" description="Disordered" evidence="1">
    <location>
        <begin position="25"/>
        <end position="80"/>
    </location>
</feature>
<feature type="compositionally biased region" description="Basic and acidic residues" evidence="1">
    <location>
        <begin position="25"/>
        <end position="50"/>
    </location>
</feature>
<name>A0A1I7ZUC1_9BILA</name>
<reference evidence="3" key="1">
    <citation type="submission" date="2016-11" db="UniProtKB">
        <authorList>
            <consortium name="WormBaseParasite"/>
        </authorList>
    </citation>
    <scope>IDENTIFICATION</scope>
</reference>
<evidence type="ECO:0000313" key="2">
    <source>
        <dbReference type="Proteomes" id="UP000095287"/>
    </source>
</evidence>
<dbReference type="WBParaSite" id="L893_g29886.t1">
    <property type="protein sequence ID" value="L893_g29886.t1"/>
    <property type="gene ID" value="L893_g29886"/>
</dbReference>
<dbReference type="AlphaFoldDB" id="A0A1I7ZUC1"/>
<evidence type="ECO:0000256" key="1">
    <source>
        <dbReference type="SAM" id="MobiDB-lite"/>
    </source>
</evidence>
<organism evidence="2 3">
    <name type="scientific">Steinernema glaseri</name>
    <dbReference type="NCBI Taxonomy" id="37863"/>
    <lineage>
        <taxon>Eukaryota</taxon>
        <taxon>Metazoa</taxon>
        <taxon>Ecdysozoa</taxon>
        <taxon>Nematoda</taxon>
        <taxon>Chromadorea</taxon>
        <taxon>Rhabditida</taxon>
        <taxon>Tylenchina</taxon>
        <taxon>Panagrolaimomorpha</taxon>
        <taxon>Strongyloidoidea</taxon>
        <taxon>Steinernematidae</taxon>
        <taxon>Steinernema</taxon>
    </lineage>
</organism>
<protein>
    <submittedName>
        <fullName evidence="3">Cell division cycle protein 26 homolog</fullName>
    </submittedName>
</protein>
<sequence>MIRRPLTKIEIKDDDRKLMVEALKKAREERRLPRRDASPMDEGARSDRSAQIHPSTSTTSSTSVKTRSQTRAAAQQNVSN</sequence>
<accession>A0A1I7ZUC1</accession>
<evidence type="ECO:0000313" key="3">
    <source>
        <dbReference type="WBParaSite" id="L893_g29886.t1"/>
    </source>
</evidence>
<proteinExistence type="predicted"/>
<feature type="compositionally biased region" description="Low complexity" evidence="1">
    <location>
        <begin position="55"/>
        <end position="70"/>
    </location>
</feature>
<dbReference type="Proteomes" id="UP000095287">
    <property type="component" value="Unplaced"/>
</dbReference>
<keyword evidence="2" id="KW-1185">Reference proteome</keyword>
<feature type="compositionally biased region" description="Polar residues" evidence="1">
    <location>
        <begin position="71"/>
        <end position="80"/>
    </location>
</feature>